<feature type="domain" description="FAD-binding PCMH-type" evidence="8">
    <location>
        <begin position="53"/>
        <end position="230"/>
    </location>
</feature>
<dbReference type="InterPro" id="IPR016170">
    <property type="entry name" value="Cytok_DH_C_sf"/>
</dbReference>
<dbReference type="InterPro" id="IPR016166">
    <property type="entry name" value="FAD-bd_PCMH"/>
</dbReference>
<dbReference type="GO" id="GO:0019139">
    <property type="term" value="F:cytokinin dehydrogenase activity"/>
    <property type="evidence" value="ECO:0007669"/>
    <property type="project" value="UniProtKB-EC"/>
</dbReference>
<evidence type="ECO:0000313" key="10">
    <source>
        <dbReference type="Proteomes" id="UP001159364"/>
    </source>
</evidence>
<dbReference type="SUPFAM" id="SSF56176">
    <property type="entry name" value="FAD-binding/transporter-associated domain-like"/>
    <property type="match status" value="1"/>
</dbReference>
<dbReference type="InterPro" id="IPR015345">
    <property type="entry name" value="Cytokinin_DH_FAD/cytokin-bd"/>
</dbReference>
<dbReference type="Pfam" id="PF01565">
    <property type="entry name" value="FAD_binding_4"/>
    <property type="match status" value="1"/>
</dbReference>
<dbReference type="PROSITE" id="PS51387">
    <property type="entry name" value="FAD_PCMH"/>
    <property type="match status" value="1"/>
</dbReference>
<dbReference type="PANTHER" id="PTHR13878">
    <property type="entry name" value="GULONOLACTONE OXIDASE"/>
    <property type="match status" value="1"/>
</dbReference>
<dbReference type="Pfam" id="PF09265">
    <property type="entry name" value="Cytokin-bind"/>
    <property type="match status" value="1"/>
</dbReference>
<name>A0AAV8SFW6_9ROSI</name>
<keyword evidence="10" id="KW-1185">Reference proteome</keyword>
<evidence type="ECO:0000313" key="9">
    <source>
        <dbReference type="EMBL" id="KAJ8750914.1"/>
    </source>
</evidence>
<keyword evidence="5" id="KW-0274">FAD</keyword>
<dbReference type="InterPro" id="IPR016167">
    <property type="entry name" value="FAD-bd_PCMH_sub1"/>
</dbReference>
<comment type="caution">
    <text evidence="9">The sequence shown here is derived from an EMBL/GenBank/DDBJ whole genome shotgun (WGS) entry which is preliminary data.</text>
</comment>
<dbReference type="AlphaFoldDB" id="A0AAV8SFW6"/>
<dbReference type="InterPro" id="IPR050432">
    <property type="entry name" value="FAD-linked_Oxidoreductases_BP"/>
</dbReference>
<dbReference type="PANTHER" id="PTHR13878:SF112">
    <property type="entry name" value="CYTOKININ DEHYDROGENASE 7"/>
    <property type="match status" value="1"/>
</dbReference>
<dbReference type="Gene3D" id="3.30.465.10">
    <property type="match status" value="1"/>
</dbReference>
<dbReference type="SUPFAM" id="SSF55103">
    <property type="entry name" value="FAD-linked oxidases, C-terminal domain"/>
    <property type="match status" value="1"/>
</dbReference>
<dbReference type="EC" id="1.5.99.12" evidence="3"/>
<evidence type="ECO:0000256" key="2">
    <source>
        <dbReference type="ARBA" id="ARBA00005466"/>
    </source>
</evidence>
<dbReference type="Gene3D" id="3.40.462.10">
    <property type="entry name" value="FAD-linked oxidases, C-terminal domain"/>
    <property type="match status" value="1"/>
</dbReference>
<dbReference type="GO" id="GO:0009690">
    <property type="term" value="P:cytokinin metabolic process"/>
    <property type="evidence" value="ECO:0007669"/>
    <property type="project" value="InterPro"/>
</dbReference>
<dbReference type="Gene3D" id="3.30.43.10">
    <property type="entry name" value="Uridine Diphospho-n-acetylenolpyruvylglucosamine Reductase, domain 2"/>
    <property type="match status" value="1"/>
</dbReference>
<proteinExistence type="inferred from homology"/>
<protein>
    <recommendedName>
        <fullName evidence="3">cytokinin dehydrogenase</fullName>
        <ecNumber evidence="3">1.5.99.12</ecNumber>
    </recommendedName>
</protein>
<comment type="cofactor">
    <cofactor evidence="1">
        <name>FAD</name>
        <dbReference type="ChEBI" id="CHEBI:57692"/>
    </cofactor>
</comment>
<dbReference type="GO" id="GO:0071949">
    <property type="term" value="F:FAD binding"/>
    <property type="evidence" value="ECO:0007669"/>
    <property type="project" value="InterPro"/>
</dbReference>
<evidence type="ECO:0000259" key="8">
    <source>
        <dbReference type="PROSITE" id="PS51387"/>
    </source>
</evidence>
<keyword evidence="4" id="KW-0285">Flavoprotein</keyword>
<evidence type="ECO:0000256" key="1">
    <source>
        <dbReference type="ARBA" id="ARBA00001974"/>
    </source>
</evidence>
<dbReference type="InterPro" id="IPR016169">
    <property type="entry name" value="FAD-bd_PCMH_sub2"/>
</dbReference>
<evidence type="ECO:0000256" key="3">
    <source>
        <dbReference type="ARBA" id="ARBA00011928"/>
    </source>
</evidence>
<comment type="similarity">
    <text evidence="2">Belongs to the oxygen-dependent FAD-linked oxidoreductase family.</text>
</comment>
<reference evidence="9 10" key="1">
    <citation type="submission" date="2021-09" db="EMBL/GenBank/DDBJ databases">
        <title>Genomic insights and catalytic innovation underlie evolution of tropane alkaloids biosynthesis.</title>
        <authorList>
            <person name="Wang Y.-J."/>
            <person name="Tian T."/>
            <person name="Huang J.-P."/>
            <person name="Huang S.-X."/>
        </authorList>
    </citation>
    <scope>NUCLEOTIDE SEQUENCE [LARGE SCALE GENOMIC DNA]</scope>
    <source>
        <strain evidence="9">KIB-2018</strain>
        <tissue evidence="9">Leaf</tissue>
    </source>
</reference>
<dbReference type="Proteomes" id="UP001159364">
    <property type="component" value="Linkage Group LG11"/>
</dbReference>
<dbReference type="InterPro" id="IPR036318">
    <property type="entry name" value="FAD-bd_PCMH-like_sf"/>
</dbReference>
<dbReference type="InterPro" id="IPR016164">
    <property type="entry name" value="FAD-linked_Oxase-like_C"/>
</dbReference>
<dbReference type="InterPro" id="IPR006094">
    <property type="entry name" value="Oxid_FAD_bind_N"/>
</dbReference>
<sequence length="517" mass="57777">MIAYLERFIQESDSESRGEQDVVVPSICQSLDLQGSVDCVSIGFAGKDFGGMYSSKPMAVIRPLGAEDVSRVVKVAFRSGNLAVAARGNGHSINGQAMADHGLVVDMRSTQDSCFKLVTVNGESFVDVWGGALWEDVLLCCVSDFNLAPRSWTDYLGLTVGGTLSNAGVSGQTFRYGPQLSNVSELDVVTGKGEILTCSESENPELFFGALGGLGQFGIITRARVGLQSAPEMVRWIKVVYADFQEFTKDAEWLVTQPEGESFDYVEGFVFVNSYDPVNGWPSVHLESDQVSNHRRLPKTAGSILYCLEVALHYQTTDHSATVDTVANRLLGRLRFIEDMKFQVDVSYVDFLLRVKRTEEEARANGVWDSPHPWLNLFVSQRDIARFDLEVFKRMLKDGVGGPMLVYPLLRSKWDNRTSAVLPEEESEIFYIVALLRFISPDGPSVEQLVSQNQEIIQSCSKMGFDFKLYLPHYKSQEEWKRHFGNRWSGFVDKKATFDPMNILAPGQKIFKRIPQS</sequence>
<accession>A0AAV8SFW6</accession>
<organism evidence="9 10">
    <name type="scientific">Erythroxylum novogranatense</name>
    <dbReference type="NCBI Taxonomy" id="1862640"/>
    <lineage>
        <taxon>Eukaryota</taxon>
        <taxon>Viridiplantae</taxon>
        <taxon>Streptophyta</taxon>
        <taxon>Embryophyta</taxon>
        <taxon>Tracheophyta</taxon>
        <taxon>Spermatophyta</taxon>
        <taxon>Magnoliopsida</taxon>
        <taxon>eudicotyledons</taxon>
        <taxon>Gunneridae</taxon>
        <taxon>Pentapetalae</taxon>
        <taxon>rosids</taxon>
        <taxon>fabids</taxon>
        <taxon>Malpighiales</taxon>
        <taxon>Erythroxylaceae</taxon>
        <taxon>Erythroxylum</taxon>
    </lineage>
</organism>
<evidence type="ECO:0000256" key="6">
    <source>
        <dbReference type="ARBA" id="ARBA00023002"/>
    </source>
</evidence>
<dbReference type="EMBL" id="JAIWQS010000011">
    <property type="protein sequence ID" value="KAJ8750914.1"/>
    <property type="molecule type" value="Genomic_DNA"/>
</dbReference>
<evidence type="ECO:0000256" key="5">
    <source>
        <dbReference type="ARBA" id="ARBA00022827"/>
    </source>
</evidence>
<keyword evidence="6" id="KW-0560">Oxidoreductase</keyword>
<evidence type="ECO:0000256" key="7">
    <source>
        <dbReference type="ARBA" id="ARBA00048224"/>
    </source>
</evidence>
<evidence type="ECO:0000256" key="4">
    <source>
        <dbReference type="ARBA" id="ARBA00022630"/>
    </source>
</evidence>
<gene>
    <name evidence="9" type="ORF">K2173_016095</name>
</gene>
<comment type="catalytic activity">
    <reaction evidence="7">
        <text>N(6)-dimethylallyladenine + A + H2O = 3-methyl-2-butenal + adenine + AH2</text>
        <dbReference type="Rhea" id="RHEA:13625"/>
        <dbReference type="ChEBI" id="CHEBI:13193"/>
        <dbReference type="ChEBI" id="CHEBI:15377"/>
        <dbReference type="ChEBI" id="CHEBI:15825"/>
        <dbReference type="ChEBI" id="CHEBI:16708"/>
        <dbReference type="ChEBI" id="CHEBI:17499"/>
        <dbReference type="ChEBI" id="CHEBI:17660"/>
        <dbReference type="EC" id="1.5.99.12"/>
    </reaction>
</comment>